<keyword evidence="3" id="KW-1185">Reference proteome</keyword>
<sequence length="84" mass="9237">MWGRDLPSQDGRRVKQRLHLGLPLILLKLLPLGDRKQGSHRGRSPSTVPCRSGEFDEPGEASSSEREEASTEGRSMSLECGAHV</sequence>
<dbReference type="Proteomes" id="UP001066276">
    <property type="component" value="Chromosome 3_1"/>
</dbReference>
<evidence type="ECO:0000256" key="1">
    <source>
        <dbReference type="SAM" id="MobiDB-lite"/>
    </source>
</evidence>
<gene>
    <name evidence="2" type="ORF">NDU88_006447</name>
</gene>
<evidence type="ECO:0000313" key="3">
    <source>
        <dbReference type="Proteomes" id="UP001066276"/>
    </source>
</evidence>
<dbReference type="EMBL" id="JANPWB010000005">
    <property type="protein sequence ID" value="KAJ1189705.1"/>
    <property type="molecule type" value="Genomic_DNA"/>
</dbReference>
<organism evidence="2 3">
    <name type="scientific">Pleurodeles waltl</name>
    <name type="common">Iberian ribbed newt</name>
    <dbReference type="NCBI Taxonomy" id="8319"/>
    <lineage>
        <taxon>Eukaryota</taxon>
        <taxon>Metazoa</taxon>
        <taxon>Chordata</taxon>
        <taxon>Craniata</taxon>
        <taxon>Vertebrata</taxon>
        <taxon>Euteleostomi</taxon>
        <taxon>Amphibia</taxon>
        <taxon>Batrachia</taxon>
        <taxon>Caudata</taxon>
        <taxon>Salamandroidea</taxon>
        <taxon>Salamandridae</taxon>
        <taxon>Pleurodelinae</taxon>
        <taxon>Pleurodeles</taxon>
    </lineage>
</organism>
<reference evidence="2" key="1">
    <citation type="journal article" date="2022" name="bioRxiv">
        <title>Sequencing and chromosome-scale assembly of the giantPleurodeles waltlgenome.</title>
        <authorList>
            <person name="Brown T."/>
            <person name="Elewa A."/>
            <person name="Iarovenko S."/>
            <person name="Subramanian E."/>
            <person name="Araus A.J."/>
            <person name="Petzold A."/>
            <person name="Susuki M."/>
            <person name="Suzuki K.-i.T."/>
            <person name="Hayashi T."/>
            <person name="Toyoda A."/>
            <person name="Oliveira C."/>
            <person name="Osipova E."/>
            <person name="Leigh N.D."/>
            <person name="Simon A."/>
            <person name="Yun M.H."/>
        </authorList>
    </citation>
    <scope>NUCLEOTIDE SEQUENCE</scope>
    <source>
        <strain evidence="2">20211129_DDA</strain>
        <tissue evidence="2">Liver</tissue>
    </source>
</reference>
<feature type="region of interest" description="Disordered" evidence="1">
    <location>
        <begin position="33"/>
        <end position="84"/>
    </location>
</feature>
<dbReference type="AlphaFoldDB" id="A0AAV7UN03"/>
<evidence type="ECO:0000313" key="2">
    <source>
        <dbReference type="EMBL" id="KAJ1189705.1"/>
    </source>
</evidence>
<protein>
    <submittedName>
        <fullName evidence="2">Uncharacterized protein</fullName>
    </submittedName>
</protein>
<proteinExistence type="predicted"/>
<comment type="caution">
    <text evidence="2">The sequence shown here is derived from an EMBL/GenBank/DDBJ whole genome shotgun (WGS) entry which is preliminary data.</text>
</comment>
<name>A0AAV7UN03_PLEWA</name>
<accession>A0AAV7UN03</accession>